<dbReference type="InterPro" id="IPR027524">
    <property type="entry name" value="eIF3h"/>
</dbReference>
<dbReference type="GO" id="GO:0005852">
    <property type="term" value="C:eukaryotic translation initiation factor 3 complex"/>
    <property type="evidence" value="ECO:0007669"/>
    <property type="project" value="InterPro"/>
</dbReference>
<evidence type="ECO:0000256" key="3">
    <source>
        <dbReference type="ARBA" id="ARBA00022917"/>
    </source>
</evidence>
<keyword evidence="2" id="KW-0396">Initiation factor</keyword>
<dbReference type="Pfam" id="PF01398">
    <property type="entry name" value="JAB"/>
    <property type="match status" value="1"/>
</dbReference>
<evidence type="ECO:0000313" key="6">
    <source>
        <dbReference type="WBParaSite" id="PTRK_0000646700.1"/>
    </source>
</evidence>
<organism evidence="5 6">
    <name type="scientific">Parastrongyloides trichosuri</name>
    <name type="common">Possum-specific nematode worm</name>
    <dbReference type="NCBI Taxonomy" id="131310"/>
    <lineage>
        <taxon>Eukaryota</taxon>
        <taxon>Metazoa</taxon>
        <taxon>Ecdysozoa</taxon>
        <taxon>Nematoda</taxon>
        <taxon>Chromadorea</taxon>
        <taxon>Rhabditida</taxon>
        <taxon>Tylenchina</taxon>
        <taxon>Panagrolaimomorpha</taxon>
        <taxon>Strongyloidoidea</taxon>
        <taxon>Strongyloididae</taxon>
        <taxon>Parastrongyloides</taxon>
    </lineage>
</organism>
<dbReference type="InterPro" id="IPR037518">
    <property type="entry name" value="MPN"/>
</dbReference>
<dbReference type="Pfam" id="PF19445">
    <property type="entry name" value="eIF3h_C"/>
    <property type="match status" value="1"/>
</dbReference>
<dbReference type="InterPro" id="IPR045810">
    <property type="entry name" value="eIF3h_C"/>
</dbReference>
<dbReference type="Gene3D" id="3.40.140.10">
    <property type="entry name" value="Cytidine Deaminase, domain 2"/>
    <property type="match status" value="1"/>
</dbReference>
<keyword evidence="5" id="KW-1185">Reference proteome</keyword>
<proteinExistence type="predicted"/>
<dbReference type="AlphaFoldDB" id="A0A0N4ZFD6"/>
<reference evidence="6" key="1">
    <citation type="submission" date="2017-02" db="UniProtKB">
        <authorList>
            <consortium name="WormBaseParasite"/>
        </authorList>
    </citation>
    <scope>IDENTIFICATION</scope>
</reference>
<dbReference type="GO" id="GO:0003743">
    <property type="term" value="F:translation initiation factor activity"/>
    <property type="evidence" value="ECO:0007669"/>
    <property type="project" value="UniProtKB-KW"/>
</dbReference>
<evidence type="ECO:0000313" key="5">
    <source>
        <dbReference type="Proteomes" id="UP000038045"/>
    </source>
</evidence>
<dbReference type="InterPro" id="IPR000555">
    <property type="entry name" value="JAMM/MPN+_dom"/>
</dbReference>
<dbReference type="PANTHER" id="PTHR10410">
    <property type="entry name" value="EUKARYOTIC TRANSLATION INITIATION FACTOR 3 -RELATED"/>
    <property type="match status" value="1"/>
</dbReference>
<evidence type="ECO:0000256" key="2">
    <source>
        <dbReference type="ARBA" id="ARBA00022540"/>
    </source>
</evidence>
<dbReference type="InterPro" id="IPR050242">
    <property type="entry name" value="JAMM_MPN+_peptidase_M67A"/>
</dbReference>
<accession>A0A0N4ZFD6</accession>
<dbReference type="Proteomes" id="UP000038045">
    <property type="component" value="Unplaced"/>
</dbReference>
<dbReference type="WBParaSite" id="PTRK_0000646700.1">
    <property type="protein sequence ID" value="PTRK_0000646700.1"/>
    <property type="gene ID" value="PTRK_0000646700"/>
</dbReference>
<keyword evidence="3" id="KW-0648">Protein biosynthesis</keyword>
<name>A0A0N4ZFD6_PARTI</name>
<evidence type="ECO:0000256" key="1">
    <source>
        <dbReference type="ARBA" id="ARBA00022490"/>
    </source>
</evidence>
<dbReference type="GO" id="GO:0008237">
    <property type="term" value="F:metallopeptidase activity"/>
    <property type="evidence" value="ECO:0007669"/>
    <property type="project" value="InterPro"/>
</dbReference>
<dbReference type="CDD" id="cd08065">
    <property type="entry name" value="MPN_eIF3h"/>
    <property type="match status" value="1"/>
</dbReference>
<feature type="domain" description="MPN" evidence="4">
    <location>
        <begin position="8"/>
        <end position="162"/>
    </location>
</feature>
<keyword evidence="1" id="KW-0963">Cytoplasm</keyword>
<evidence type="ECO:0000259" key="4">
    <source>
        <dbReference type="PROSITE" id="PS50249"/>
    </source>
</evidence>
<protein>
    <submittedName>
        <fullName evidence="6">MPN domain-containing protein</fullName>
    </submittedName>
</protein>
<sequence length="353" mass="39734">MESTIKYVQLDCLVLMKIVKHVDSEFEGGLGDMSGENCQGILTGLIAVDDGKLEITNCFLAPRFENYAEGDDINPQVLQQNDDMKQNEVIDTLKKFRQMNMDYELVGFYQSQPFGACFTQEMVESLAEVQSHVQDGVVLIYDPLLTRQGKIGLRALRLSQSATQLSVKGDWSPDAIRMAGLTYENLFEELPIRVKNSHLANVMFAQLNINEEEAFCDSLQDLSLENTDTLEKALRGMITGVDELSKQLNSYNKYTFEKVRAENQLTVLLQKRQAENEHRIARGEQPLSMEECKKSIRMPQWCSKNGLLDIFLTSCGTKAHSDFTQGVVNENIHKILALQSLQETAANMNGGTK</sequence>
<dbReference type="PROSITE" id="PS50249">
    <property type="entry name" value="MPN"/>
    <property type="match status" value="1"/>
</dbReference>
<dbReference type="STRING" id="131310.A0A0N4ZFD6"/>
<dbReference type="SMART" id="SM00232">
    <property type="entry name" value="JAB_MPN"/>
    <property type="match status" value="1"/>
</dbReference>